<evidence type="ECO:0000256" key="1">
    <source>
        <dbReference type="SAM" id="MobiDB-lite"/>
    </source>
</evidence>
<reference evidence="3" key="1">
    <citation type="submission" date="2022-07" db="EMBL/GenBank/DDBJ databases">
        <title>Sphingomonas sp. nov., a novel bacterium isolated from the north slope of the Mount Everest.</title>
        <authorList>
            <person name="Cui X."/>
            <person name="Liu Y."/>
        </authorList>
    </citation>
    <scope>NUCLEOTIDE SEQUENCE</scope>
    <source>
        <strain evidence="3">S5-59</strain>
    </source>
</reference>
<dbReference type="PANTHER" id="PTHR35585">
    <property type="entry name" value="HHE DOMAIN PROTEIN (AFU_ORTHOLOGUE AFUA_4G00730)"/>
    <property type="match status" value="1"/>
</dbReference>
<feature type="domain" description="Hemerythrin-like" evidence="2">
    <location>
        <begin position="6"/>
        <end position="121"/>
    </location>
</feature>
<dbReference type="Pfam" id="PF01814">
    <property type="entry name" value="Hemerythrin"/>
    <property type="match status" value="1"/>
</dbReference>
<evidence type="ECO:0000259" key="2">
    <source>
        <dbReference type="Pfam" id="PF01814"/>
    </source>
</evidence>
<accession>A0ABY5L4H9</accession>
<feature type="region of interest" description="Disordered" evidence="1">
    <location>
        <begin position="135"/>
        <end position="158"/>
    </location>
</feature>
<dbReference type="RefSeq" id="WP_256505602.1">
    <property type="nucleotide sequence ID" value="NZ_CP101740.1"/>
</dbReference>
<proteinExistence type="predicted"/>
<dbReference type="CDD" id="cd12108">
    <property type="entry name" value="Hr-like"/>
    <property type="match status" value="1"/>
</dbReference>
<dbReference type="EMBL" id="CP101740">
    <property type="protein sequence ID" value="UUL81864.1"/>
    <property type="molecule type" value="Genomic_DNA"/>
</dbReference>
<sequence length="158" mass="18255">MTDARIFEDLKADHDRHRELLKAIAGAEGDKRAALFEDFRIEVTAHAAAEEESLYATMLGKPELRDEARHSVSEHKEIDDFFGEMLELETDSPEWQATFEEMRHRYEHHIDEEEKEMFPAAAEALSEIEQARLGNIFEDRKPKELEAAEDAQPGDDRD</sequence>
<dbReference type="Gene3D" id="1.20.120.520">
    <property type="entry name" value="nmb1532 protein domain like"/>
    <property type="match status" value="1"/>
</dbReference>
<gene>
    <name evidence="3" type="ORF">NMP03_11755</name>
</gene>
<protein>
    <submittedName>
        <fullName evidence="3">Hemerythrin domain-containing protein</fullName>
    </submittedName>
</protein>
<dbReference type="Proteomes" id="UP001058533">
    <property type="component" value="Chromosome"/>
</dbReference>
<name>A0ABY5L4H9_9SPHN</name>
<feature type="compositionally biased region" description="Acidic residues" evidence="1">
    <location>
        <begin position="147"/>
        <end position="158"/>
    </location>
</feature>
<organism evidence="3 4">
    <name type="scientific">Sphingomonas qomolangmaensis</name>
    <dbReference type="NCBI Taxonomy" id="2918765"/>
    <lineage>
        <taxon>Bacteria</taxon>
        <taxon>Pseudomonadati</taxon>
        <taxon>Pseudomonadota</taxon>
        <taxon>Alphaproteobacteria</taxon>
        <taxon>Sphingomonadales</taxon>
        <taxon>Sphingomonadaceae</taxon>
        <taxon>Sphingomonas</taxon>
    </lineage>
</organism>
<evidence type="ECO:0000313" key="4">
    <source>
        <dbReference type="Proteomes" id="UP001058533"/>
    </source>
</evidence>
<feature type="compositionally biased region" description="Basic and acidic residues" evidence="1">
    <location>
        <begin position="137"/>
        <end position="146"/>
    </location>
</feature>
<keyword evidence="4" id="KW-1185">Reference proteome</keyword>
<dbReference type="InterPro" id="IPR012312">
    <property type="entry name" value="Hemerythrin-like"/>
</dbReference>
<dbReference type="PANTHER" id="PTHR35585:SF1">
    <property type="entry name" value="HHE DOMAIN PROTEIN (AFU_ORTHOLOGUE AFUA_4G00730)"/>
    <property type="match status" value="1"/>
</dbReference>
<evidence type="ECO:0000313" key="3">
    <source>
        <dbReference type="EMBL" id="UUL81864.1"/>
    </source>
</evidence>